<dbReference type="Proteomes" id="UP001059745">
    <property type="component" value="Chromosome 1"/>
</dbReference>
<reference evidence="1" key="1">
    <citation type="submission" date="2022-09" db="EMBL/GenBank/DDBJ databases">
        <title>Genomic of Burkholderia gladioli.</title>
        <authorList>
            <person name="Wu H."/>
        </authorList>
    </citation>
    <scope>NUCLEOTIDE SEQUENCE</scope>
    <source>
        <strain evidence="1">ZN-S4</strain>
    </source>
</reference>
<dbReference type="RefSeq" id="WP_174490202.1">
    <property type="nucleotide sequence ID" value="NZ_CADEPT010000004.1"/>
</dbReference>
<accession>A0AB38TUF3</accession>
<protein>
    <recommendedName>
        <fullName evidence="3">Immunity protein 30 domain-containing protein</fullName>
    </recommendedName>
</protein>
<evidence type="ECO:0000313" key="2">
    <source>
        <dbReference type="Proteomes" id="UP001059745"/>
    </source>
</evidence>
<organism evidence="1 2">
    <name type="scientific">Burkholderia gladioli</name>
    <name type="common">Pseudomonas marginata</name>
    <name type="synonym">Phytomonas marginata</name>
    <dbReference type="NCBI Taxonomy" id="28095"/>
    <lineage>
        <taxon>Bacteria</taxon>
        <taxon>Pseudomonadati</taxon>
        <taxon>Pseudomonadota</taxon>
        <taxon>Betaproteobacteria</taxon>
        <taxon>Burkholderiales</taxon>
        <taxon>Burkholderiaceae</taxon>
        <taxon>Burkholderia</taxon>
    </lineage>
</organism>
<dbReference type="AlphaFoldDB" id="A0AB38TUF3"/>
<dbReference type="EMBL" id="CP104214">
    <property type="protein sequence ID" value="UWX71622.1"/>
    <property type="molecule type" value="Genomic_DNA"/>
</dbReference>
<evidence type="ECO:0000313" key="1">
    <source>
        <dbReference type="EMBL" id="UWX71622.1"/>
    </source>
</evidence>
<proteinExistence type="predicted"/>
<sequence length="133" mass="14472">MDAKEIEGKLHDLSSSMNLDGLDDLCDEIDGRGDGGRFLDAIFAILENNPSKDFGSPGAIVHAAERYFGKGYEQKLIESLSRNPTVHTVWMLNRVINGVDGDLKVFLVDLMGKISSDNSIGVDVRGAAKEFLS</sequence>
<name>A0AB38TUF3_BURGA</name>
<evidence type="ECO:0008006" key="3">
    <source>
        <dbReference type="Google" id="ProtNLM"/>
    </source>
</evidence>
<gene>
    <name evidence="1" type="ORF">NYZ96_07695</name>
</gene>